<sequence>MAIYADKKNGKLTGRFRVELQRGKERYRKRWDTHAEAEADEKAVLASWASGEAPPAPGMAPGAPEVHTIGSTIELARGILWDGADTEELCYQRLEIVAEMIGRNTRLDAIDTQMIDSLAKKLKASGRSTGTINRYLSHLHVFLKFCKERKYRTLPVDGEEGITFAWKKAKKGRIRWLTLDEENALRDFLLSREHEKAGAAKHVWDVIQIALETGCRRDEILTAKLDQLNGRSLTLWETKTEAHRTIPLSPHVRNLLVNLIKSGNMPSRRSLRTWWEKARVHMGLANDPDFVFHACRHTCASRMVDADVNIFVIQEWMGHKVIETTRRYAHVKPQKLEDALRKVGDHLKLVAENPSISALYRAPHQLPTDGEMDEFDEAA</sequence>
<dbReference type="Proteomes" id="UP000593663">
    <property type="component" value="Chromosome 1"/>
</dbReference>
<reference evidence="9" key="1">
    <citation type="submission" date="2020-08" db="EMBL/GenBank/DDBJ databases">
        <title>Complete genome sequence of Sphingobium barthaii strain KK22, a high-molecular-weight polycyclic aromatic hydrocarbon-degrading soil bacterium.</title>
        <authorList>
            <person name="Mori J.F."/>
            <person name="Kanaly R.A."/>
        </authorList>
    </citation>
    <scope>NUCLEOTIDE SEQUENCE [LARGE SCALE GENOMIC DNA]</scope>
    <source>
        <strain evidence="9">KK22</strain>
    </source>
</reference>
<name>A0A7M2GK81_SPHSA</name>
<evidence type="ECO:0000259" key="6">
    <source>
        <dbReference type="PROSITE" id="PS51898"/>
    </source>
</evidence>
<comment type="similarity">
    <text evidence="1">Belongs to the 'phage' integrase family.</text>
</comment>
<dbReference type="GO" id="GO:0006310">
    <property type="term" value="P:DNA recombination"/>
    <property type="evidence" value="ECO:0007669"/>
    <property type="project" value="UniProtKB-KW"/>
</dbReference>
<dbReference type="InterPro" id="IPR011010">
    <property type="entry name" value="DNA_brk_join_enz"/>
</dbReference>
<dbReference type="PANTHER" id="PTHR30349:SF64">
    <property type="entry name" value="PROPHAGE INTEGRASE INTD-RELATED"/>
    <property type="match status" value="1"/>
</dbReference>
<gene>
    <name evidence="8" type="ORF">H5V43_06855</name>
</gene>
<evidence type="ECO:0000256" key="3">
    <source>
        <dbReference type="ARBA" id="ARBA00023125"/>
    </source>
</evidence>
<dbReference type="PROSITE" id="PS51898">
    <property type="entry name" value="TYR_RECOMBINASE"/>
    <property type="match status" value="1"/>
</dbReference>
<dbReference type="GO" id="GO:0003677">
    <property type="term" value="F:DNA binding"/>
    <property type="evidence" value="ECO:0007669"/>
    <property type="project" value="UniProtKB-UniRule"/>
</dbReference>
<evidence type="ECO:0000259" key="7">
    <source>
        <dbReference type="PROSITE" id="PS51900"/>
    </source>
</evidence>
<keyword evidence="3 5" id="KW-0238">DNA-binding</keyword>
<evidence type="ECO:0000313" key="8">
    <source>
        <dbReference type="EMBL" id="QOT72825.1"/>
    </source>
</evidence>
<protein>
    <submittedName>
        <fullName evidence="8">Site-specific integrase</fullName>
    </submittedName>
</protein>
<dbReference type="InterPro" id="IPR044068">
    <property type="entry name" value="CB"/>
</dbReference>
<dbReference type="RefSeq" id="WP_025550978.1">
    <property type="nucleotide sequence ID" value="NZ_BATN01000101.1"/>
</dbReference>
<dbReference type="Pfam" id="PF02899">
    <property type="entry name" value="Phage_int_SAM_1"/>
    <property type="match status" value="1"/>
</dbReference>
<dbReference type="InterPro" id="IPR013762">
    <property type="entry name" value="Integrase-like_cat_sf"/>
</dbReference>
<dbReference type="InterPro" id="IPR010998">
    <property type="entry name" value="Integrase_recombinase_N"/>
</dbReference>
<evidence type="ECO:0000256" key="4">
    <source>
        <dbReference type="ARBA" id="ARBA00023172"/>
    </source>
</evidence>
<dbReference type="PANTHER" id="PTHR30349">
    <property type="entry name" value="PHAGE INTEGRASE-RELATED"/>
    <property type="match status" value="1"/>
</dbReference>
<dbReference type="AlphaFoldDB" id="A0A7M2GK81"/>
<dbReference type="EMBL" id="CP060035">
    <property type="protein sequence ID" value="QOT72825.1"/>
    <property type="molecule type" value="Genomic_DNA"/>
</dbReference>
<evidence type="ECO:0000256" key="2">
    <source>
        <dbReference type="ARBA" id="ARBA00022908"/>
    </source>
</evidence>
<dbReference type="Gene3D" id="1.10.443.10">
    <property type="entry name" value="Intergrase catalytic core"/>
    <property type="match status" value="1"/>
</dbReference>
<evidence type="ECO:0000256" key="5">
    <source>
        <dbReference type="PROSITE-ProRule" id="PRU01248"/>
    </source>
</evidence>
<keyword evidence="4" id="KW-0233">DNA recombination</keyword>
<dbReference type="InterPro" id="IPR004107">
    <property type="entry name" value="Integrase_SAM-like_N"/>
</dbReference>
<organism evidence="8 9">
    <name type="scientific">Sphingobium fuliginis (strain ATCC 27551)</name>
    <dbReference type="NCBI Taxonomy" id="336203"/>
    <lineage>
        <taxon>Bacteria</taxon>
        <taxon>Pseudomonadati</taxon>
        <taxon>Pseudomonadota</taxon>
        <taxon>Alphaproteobacteria</taxon>
        <taxon>Sphingomonadales</taxon>
        <taxon>Sphingomonadaceae</taxon>
        <taxon>Sphingobium</taxon>
    </lineage>
</organism>
<evidence type="ECO:0000313" key="9">
    <source>
        <dbReference type="Proteomes" id="UP000593663"/>
    </source>
</evidence>
<dbReference type="GO" id="GO:0015074">
    <property type="term" value="P:DNA integration"/>
    <property type="evidence" value="ECO:0007669"/>
    <property type="project" value="UniProtKB-KW"/>
</dbReference>
<dbReference type="Gene3D" id="1.10.150.130">
    <property type="match status" value="1"/>
</dbReference>
<dbReference type="KEGG" id="sbar:H5V43_06855"/>
<keyword evidence="2" id="KW-0229">DNA integration</keyword>
<proteinExistence type="inferred from homology"/>
<dbReference type="CDD" id="cd00796">
    <property type="entry name" value="INT_Rci_Hp1_C"/>
    <property type="match status" value="1"/>
</dbReference>
<feature type="domain" description="Core-binding (CB)" evidence="7">
    <location>
        <begin position="71"/>
        <end position="147"/>
    </location>
</feature>
<accession>A0A7M2GK81</accession>
<feature type="domain" description="Tyr recombinase" evidence="6">
    <location>
        <begin position="172"/>
        <end position="341"/>
    </location>
</feature>
<dbReference type="PROSITE" id="PS51900">
    <property type="entry name" value="CB"/>
    <property type="match status" value="1"/>
</dbReference>
<dbReference type="Pfam" id="PF00589">
    <property type="entry name" value="Phage_integrase"/>
    <property type="match status" value="1"/>
</dbReference>
<dbReference type="InterPro" id="IPR050090">
    <property type="entry name" value="Tyrosine_recombinase_XerCD"/>
</dbReference>
<dbReference type="SUPFAM" id="SSF56349">
    <property type="entry name" value="DNA breaking-rejoining enzymes"/>
    <property type="match status" value="1"/>
</dbReference>
<evidence type="ECO:0000256" key="1">
    <source>
        <dbReference type="ARBA" id="ARBA00008857"/>
    </source>
</evidence>
<dbReference type="InterPro" id="IPR002104">
    <property type="entry name" value="Integrase_catalytic"/>
</dbReference>